<reference evidence="4 5" key="1">
    <citation type="submission" date="2019-09" db="EMBL/GenBank/DDBJ databases">
        <authorList>
            <consortium name="DOE Joint Genome Institute"/>
            <person name="Mondo S.J."/>
            <person name="Navarro-Mendoza M.I."/>
            <person name="Perez-Arques C."/>
            <person name="Panchal S."/>
            <person name="Nicolas F.E."/>
            <person name="Ganguly P."/>
            <person name="Pangilinan J."/>
            <person name="Grigoriev I."/>
            <person name="Heitman J."/>
            <person name="Sanya K."/>
            <person name="Garre V."/>
        </authorList>
    </citation>
    <scope>NUCLEOTIDE SEQUENCE [LARGE SCALE GENOMIC DNA]</scope>
    <source>
        <strain evidence="4 5">MU402</strain>
    </source>
</reference>
<feature type="domain" description="AB hydrolase-1" evidence="3">
    <location>
        <begin position="40"/>
        <end position="276"/>
    </location>
</feature>
<dbReference type="PANTHER" id="PTHR46118:SF4">
    <property type="entry name" value="PROTEIN ABHD11"/>
    <property type="match status" value="1"/>
</dbReference>
<gene>
    <name evidence="4" type="ORF">FB192DRAFT_1375035</name>
</gene>
<dbReference type="Pfam" id="PF00561">
    <property type="entry name" value="Abhydrolase_1"/>
    <property type="match status" value="1"/>
</dbReference>
<sequence length="290" mass="32326">MNMTALKRSIPTCIKSMRAYSSKAVNVSFDKYALKPSQEPPVLICHGLFGSKQNWTSLAKAMSNRLSRDVYTIDLRNHGDSPHTAEHTYNAMTEDLKTFIDQQNLKNPILLGHSMGGKAVMNTALACPDLVSKLIVVDMPPVAMQLARNFSNYVTAMKAIEEANPSKQSEADKILSQYESNVGVRMFLLTNLKRMSDGALRFRIPYDILGKSLENIGGFHVPENAFYKGETLLIAGGESPYLRPFHEQEKQIKQLFPNSKLEVVEGAGHWVHAEKPDAVLNLITSFVLDQ</sequence>
<organism evidence="4 5">
    <name type="scientific">Mucor circinelloides f. lusitanicus</name>
    <name type="common">Mucor racemosus var. lusitanicus</name>
    <dbReference type="NCBI Taxonomy" id="29924"/>
    <lineage>
        <taxon>Eukaryota</taxon>
        <taxon>Fungi</taxon>
        <taxon>Fungi incertae sedis</taxon>
        <taxon>Mucoromycota</taxon>
        <taxon>Mucoromycotina</taxon>
        <taxon>Mucoromycetes</taxon>
        <taxon>Mucorales</taxon>
        <taxon>Mucorineae</taxon>
        <taxon>Mucoraceae</taxon>
        <taxon>Mucor</taxon>
    </lineage>
</organism>
<evidence type="ECO:0000313" key="4">
    <source>
        <dbReference type="EMBL" id="KAF1801870.1"/>
    </source>
</evidence>
<comment type="similarity">
    <text evidence="1">Belongs to the AB hydrolase superfamily.</text>
</comment>
<keyword evidence="2 4" id="KW-0378">Hydrolase</keyword>
<evidence type="ECO:0000259" key="3">
    <source>
        <dbReference type="Pfam" id="PF00561"/>
    </source>
</evidence>
<proteinExistence type="inferred from homology"/>
<name>A0A8H4BGW4_MUCCL</name>
<dbReference type="AlphaFoldDB" id="A0A8H4BGW4"/>
<dbReference type="SUPFAM" id="SSF53474">
    <property type="entry name" value="alpha/beta-Hydrolases"/>
    <property type="match status" value="1"/>
</dbReference>
<dbReference type="PRINTS" id="PR00412">
    <property type="entry name" value="EPOXHYDRLASE"/>
</dbReference>
<dbReference type="Proteomes" id="UP000469890">
    <property type="component" value="Unassembled WGS sequence"/>
</dbReference>
<accession>A0A8H4BGW4</accession>
<comment type="caution">
    <text evidence="4">The sequence shown here is derived from an EMBL/GenBank/DDBJ whole genome shotgun (WGS) entry which is preliminary data.</text>
</comment>
<dbReference type="EMBL" id="JAAECE010000004">
    <property type="protein sequence ID" value="KAF1801870.1"/>
    <property type="molecule type" value="Genomic_DNA"/>
</dbReference>
<dbReference type="InterPro" id="IPR029058">
    <property type="entry name" value="AB_hydrolase_fold"/>
</dbReference>
<dbReference type="InterPro" id="IPR000639">
    <property type="entry name" value="Epox_hydrolase-like"/>
</dbReference>
<evidence type="ECO:0000256" key="1">
    <source>
        <dbReference type="ARBA" id="ARBA00008645"/>
    </source>
</evidence>
<evidence type="ECO:0000313" key="5">
    <source>
        <dbReference type="Proteomes" id="UP000469890"/>
    </source>
</evidence>
<evidence type="ECO:0000256" key="2">
    <source>
        <dbReference type="ARBA" id="ARBA00022801"/>
    </source>
</evidence>
<dbReference type="Gene3D" id="3.40.50.1820">
    <property type="entry name" value="alpha/beta hydrolase"/>
    <property type="match status" value="1"/>
</dbReference>
<dbReference type="GO" id="GO:0005739">
    <property type="term" value="C:mitochondrion"/>
    <property type="evidence" value="ECO:0007669"/>
    <property type="project" value="TreeGrafter"/>
</dbReference>
<dbReference type="PANTHER" id="PTHR46118">
    <property type="entry name" value="PROTEIN ABHD11"/>
    <property type="match status" value="1"/>
</dbReference>
<dbReference type="GO" id="GO:0052689">
    <property type="term" value="F:carboxylic ester hydrolase activity"/>
    <property type="evidence" value="ECO:0007669"/>
    <property type="project" value="TreeGrafter"/>
</dbReference>
<protein>
    <submittedName>
        <fullName evidence="4">Alpha/Beta hydrolase protein</fullName>
    </submittedName>
</protein>
<dbReference type="InterPro" id="IPR000073">
    <property type="entry name" value="AB_hydrolase_1"/>
</dbReference>
<dbReference type="FunFam" id="3.40.50.1820:FF:000039">
    <property type="entry name" value="Esterase ybfF"/>
    <property type="match status" value="1"/>
</dbReference>